<dbReference type="EMBL" id="PYVS01000004">
    <property type="protein sequence ID" value="PTB83239.1"/>
    <property type="molecule type" value="Genomic_DNA"/>
</dbReference>
<proteinExistence type="predicted"/>
<dbReference type="AlphaFoldDB" id="A0A2T4D905"/>
<accession>A0A2T4D905</accession>
<name>A0A2T4D905_9GAMM</name>
<dbReference type="Proteomes" id="UP000242087">
    <property type="component" value="Unassembled WGS sequence"/>
</dbReference>
<dbReference type="EMBL" id="PYVF01000003">
    <property type="protein sequence ID" value="PTB90315.1"/>
    <property type="molecule type" value="Genomic_DNA"/>
</dbReference>
<evidence type="ECO:0000313" key="3">
    <source>
        <dbReference type="Proteomes" id="UP000242087"/>
    </source>
</evidence>
<evidence type="ECO:0000313" key="4">
    <source>
        <dbReference type="Proteomes" id="UP000243022"/>
    </source>
</evidence>
<organism evidence="2 3">
    <name type="scientific">Pseudidiomarina aestuarii</name>
    <dbReference type="NCBI Taxonomy" id="624146"/>
    <lineage>
        <taxon>Bacteria</taxon>
        <taxon>Pseudomonadati</taxon>
        <taxon>Pseudomonadota</taxon>
        <taxon>Gammaproteobacteria</taxon>
        <taxon>Alteromonadales</taxon>
        <taxon>Idiomarinaceae</taxon>
        <taxon>Pseudidiomarina</taxon>
    </lineage>
</organism>
<sequence>MALRTLTLRFTSIVTLMISSSVFASDLWSLKEVVEPSQKSQRVAEVVINEAVLEAIMVGELVSIPIPNKRADFQLSMVTRHQGGGTSFMGFAPPDHRIQFSNRFGAIDVTLQSGTQSFAVETDNERLFLVKK</sequence>
<reference evidence="3 4" key="1">
    <citation type="submission" date="2018-03" db="EMBL/GenBank/DDBJ databases">
        <title>Cross-interface Injection: A General Nanoliter Liquid Handling Method Applied to Single Cells Genome Amplification Automated Nanoliter Liquid Handling Applied to Single Cell Multiple Displacement Amplification.</title>
        <authorList>
            <person name="Yun J."/>
            <person name="Xu P."/>
            <person name="Xu J."/>
            <person name="Dai X."/>
            <person name="Wang Y."/>
            <person name="Zheng X."/>
            <person name="Cao C."/>
            <person name="Yi Q."/>
            <person name="Zhu Y."/>
            <person name="Wang L."/>
            <person name="Dong Z."/>
            <person name="Huang Y."/>
            <person name="Huang L."/>
            <person name="Du W."/>
        </authorList>
    </citation>
    <scope>NUCLEOTIDE SEQUENCE [LARGE SCALE GENOMIC DNA]</scope>
    <source>
        <strain evidence="2 3">A12-4</strain>
        <strain evidence="1 4">Z-E1-2</strain>
    </source>
</reference>
<evidence type="ECO:0000313" key="1">
    <source>
        <dbReference type="EMBL" id="PTB83239.1"/>
    </source>
</evidence>
<protein>
    <submittedName>
        <fullName evidence="2">Uncharacterized protein</fullName>
    </submittedName>
</protein>
<comment type="caution">
    <text evidence="2">The sequence shown here is derived from an EMBL/GenBank/DDBJ whole genome shotgun (WGS) entry which is preliminary data.</text>
</comment>
<gene>
    <name evidence="2" type="ORF">C9927_00480</name>
    <name evidence="1" type="ORF">C9986_00515</name>
</gene>
<evidence type="ECO:0000313" key="2">
    <source>
        <dbReference type="EMBL" id="PTB90315.1"/>
    </source>
</evidence>
<dbReference type="Proteomes" id="UP000243022">
    <property type="component" value="Unassembled WGS sequence"/>
</dbReference>